<evidence type="ECO:0000256" key="5">
    <source>
        <dbReference type="ARBA" id="ARBA00022729"/>
    </source>
</evidence>
<dbReference type="InterPro" id="IPR034163">
    <property type="entry name" value="Aspergillopepsin-like_cat_dom"/>
</dbReference>
<proteinExistence type="inferred from homology"/>
<evidence type="ECO:0000256" key="1">
    <source>
        <dbReference type="ARBA" id="ARBA00004613"/>
    </source>
</evidence>
<dbReference type="OMA" id="NGVGEYE"/>
<feature type="active site" evidence="10">
    <location>
        <position position="179"/>
    </location>
</feature>
<evidence type="ECO:0000256" key="12">
    <source>
        <dbReference type="RuleBase" id="RU000454"/>
    </source>
</evidence>
<evidence type="ECO:0000256" key="10">
    <source>
        <dbReference type="PIRSR" id="PIRSR601461-1"/>
    </source>
</evidence>
<feature type="compositionally biased region" description="Basic residues" evidence="13">
    <location>
        <begin position="96"/>
        <end position="106"/>
    </location>
</feature>
<dbReference type="PRINTS" id="PR00792">
    <property type="entry name" value="PEPSIN"/>
</dbReference>
<dbReference type="InterPro" id="IPR001969">
    <property type="entry name" value="Aspartic_peptidase_AS"/>
</dbReference>
<dbReference type="STRING" id="1262450.S3CBQ1"/>
<evidence type="ECO:0000256" key="9">
    <source>
        <dbReference type="ARBA" id="ARBA00023180"/>
    </source>
</evidence>
<feature type="domain" description="Peptidase A1" evidence="15">
    <location>
        <begin position="163"/>
        <end position="469"/>
    </location>
</feature>
<feature type="chain" id="PRO_5004507024" evidence="14">
    <location>
        <begin position="21"/>
        <end position="472"/>
    </location>
</feature>
<keyword evidence="8" id="KW-0865">Zymogen</keyword>
<keyword evidence="3" id="KW-0964">Secreted</keyword>
<keyword evidence="17" id="KW-1185">Reference proteome</keyword>
<dbReference type="Proteomes" id="UP000016923">
    <property type="component" value="Unassembled WGS sequence"/>
</dbReference>
<dbReference type="InterPro" id="IPR021109">
    <property type="entry name" value="Peptidase_aspartic_dom_sf"/>
</dbReference>
<dbReference type="EMBL" id="KE148146">
    <property type="protein sequence ID" value="EPE10939.1"/>
    <property type="molecule type" value="Genomic_DNA"/>
</dbReference>
<evidence type="ECO:0000256" key="13">
    <source>
        <dbReference type="SAM" id="MobiDB-lite"/>
    </source>
</evidence>
<organism evidence="16 17">
    <name type="scientific">Ophiostoma piceae (strain UAMH 11346)</name>
    <name type="common">Sap stain fungus</name>
    <dbReference type="NCBI Taxonomy" id="1262450"/>
    <lineage>
        <taxon>Eukaryota</taxon>
        <taxon>Fungi</taxon>
        <taxon>Dikarya</taxon>
        <taxon>Ascomycota</taxon>
        <taxon>Pezizomycotina</taxon>
        <taxon>Sordariomycetes</taxon>
        <taxon>Sordariomycetidae</taxon>
        <taxon>Ophiostomatales</taxon>
        <taxon>Ophiostomataceae</taxon>
        <taxon>Ophiostoma</taxon>
    </lineage>
</organism>
<reference evidence="16 17" key="1">
    <citation type="journal article" date="2013" name="BMC Genomics">
        <title>The genome and transcriptome of the pine saprophyte Ophiostoma piceae, and a comparison with the bark beetle-associated pine pathogen Grosmannia clavigera.</title>
        <authorList>
            <person name="Haridas S."/>
            <person name="Wang Y."/>
            <person name="Lim L."/>
            <person name="Massoumi Alamouti S."/>
            <person name="Jackman S."/>
            <person name="Docking R."/>
            <person name="Robertson G."/>
            <person name="Birol I."/>
            <person name="Bohlmann J."/>
            <person name="Breuil C."/>
        </authorList>
    </citation>
    <scope>NUCLEOTIDE SEQUENCE [LARGE SCALE GENOMIC DNA]</scope>
    <source>
        <strain evidence="16 17">UAMH 11346</strain>
    </source>
</reference>
<dbReference type="PROSITE" id="PS00141">
    <property type="entry name" value="ASP_PROTEASE"/>
    <property type="match status" value="1"/>
</dbReference>
<name>S3CBQ1_OPHP1</name>
<feature type="signal peptide" evidence="14">
    <location>
        <begin position="1"/>
        <end position="20"/>
    </location>
</feature>
<dbReference type="HOGENOM" id="CLU_013253_0_0_1"/>
<dbReference type="GO" id="GO:0004190">
    <property type="term" value="F:aspartic-type endopeptidase activity"/>
    <property type="evidence" value="ECO:0007669"/>
    <property type="project" value="UniProtKB-KW"/>
</dbReference>
<dbReference type="SUPFAM" id="SSF50630">
    <property type="entry name" value="Acid proteases"/>
    <property type="match status" value="1"/>
</dbReference>
<gene>
    <name evidence="16" type="ORF">F503_06034</name>
</gene>
<dbReference type="OrthoDB" id="2747330at2759"/>
<dbReference type="CDD" id="cd06097">
    <property type="entry name" value="Aspergillopepsin_like"/>
    <property type="match status" value="1"/>
</dbReference>
<dbReference type="PANTHER" id="PTHR47966">
    <property type="entry name" value="BETA-SITE APP-CLEAVING ENZYME, ISOFORM A-RELATED"/>
    <property type="match status" value="1"/>
</dbReference>
<dbReference type="VEuPathDB" id="FungiDB:F503_06034"/>
<evidence type="ECO:0000313" key="17">
    <source>
        <dbReference type="Proteomes" id="UP000016923"/>
    </source>
</evidence>
<dbReference type="eggNOG" id="KOG1339">
    <property type="taxonomic scope" value="Eukaryota"/>
</dbReference>
<accession>S3CBQ1</accession>
<comment type="similarity">
    <text evidence="2 12">Belongs to the peptidase A1 family.</text>
</comment>
<evidence type="ECO:0000256" key="2">
    <source>
        <dbReference type="ARBA" id="ARBA00007447"/>
    </source>
</evidence>
<dbReference type="PANTHER" id="PTHR47966:SF23">
    <property type="entry name" value="ASPARTIC ENDOPEPTIDASE, PUTATIVE (AFU_ORTHOLOGUE AFUA_2G15950)-RELATED"/>
    <property type="match status" value="1"/>
</dbReference>
<keyword evidence="6 12" id="KW-0064">Aspartyl protease</keyword>
<evidence type="ECO:0000256" key="11">
    <source>
        <dbReference type="PIRSR" id="PIRSR601461-2"/>
    </source>
</evidence>
<evidence type="ECO:0000256" key="7">
    <source>
        <dbReference type="ARBA" id="ARBA00022801"/>
    </source>
</evidence>
<evidence type="ECO:0000313" key="16">
    <source>
        <dbReference type="EMBL" id="EPE10939.1"/>
    </source>
</evidence>
<keyword evidence="4 12" id="KW-0645">Protease</keyword>
<dbReference type="GO" id="GO:0006508">
    <property type="term" value="P:proteolysis"/>
    <property type="evidence" value="ECO:0007669"/>
    <property type="project" value="UniProtKB-KW"/>
</dbReference>
<dbReference type="GO" id="GO:0005576">
    <property type="term" value="C:extracellular region"/>
    <property type="evidence" value="ECO:0007669"/>
    <property type="project" value="UniProtKB-SubCell"/>
</dbReference>
<evidence type="ECO:0000256" key="3">
    <source>
        <dbReference type="ARBA" id="ARBA00022525"/>
    </source>
</evidence>
<feature type="active site" evidence="10">
    <location>
        <position position="364"/>
    </location>
</feature>
<dbReference type="Gene3D" id="2.40.70.10">
    <property type="entry name" value="Acid Proteases"/>
    <property type="match status" value="2"/>
</dbReference>
<evidence type="ECO:0000256" key="8">
    <source>
        <dbReference type="ARBA" id="ARBA00023145"/>
    </source>
</evidence>
<dbReference type="MEROPS" id="A01.079"/>
<keyword evidence="9" id="KW-0325">Glycoprotein</keyword>
<protein>
    <submittedName>
        <fullName evidence="16">Aspartic protease</fullName>
    </submittedName>
</protein>
<sequence length="472" mass="49061">MRSMFSLLCLLGFVLGFAFAAPAPRPANTVENVEKRSFKVERFRNPNFTGRNSPKQLMKAHYKYGITPRAALVEHIKRQEIAAAAIQARAVVDTKNRRKGGKHHHNAGAAASTAAASTKTATAAAAGATSATNATNIAAAAAAVSSDGVGSVINTPTSDDVEYLSPVDIGGQTLNLDFDTGSSDLWVFDTQLSAKSSTGHTLFDSSKSSTFSALKGASFFVSYGDGSQVAGNVGTDTVNIGGATVTKQAVELATAVSQSFVNDASTDGLLGLAFSKLNTVQPTQQKTFFDNLSANLADPVFTADLRHNATGTYEFGAIDATKFTGDMTFVDVNTTQGFWQFSSSSFAVGTGAAQAGAANQAIADTGTTLMLVSNDIATAYYSQVDGAQDSQQAGGFTVPCDATLPDLQIDVGGSMATVKGSDIVFEEIAANTCFGGLQAIDSDLMIFGDIFFKSNFVAFNNGNNTLGFATHA</sequence>
<feature type="region of interest" description="Disordered" evidence="13">
    <location>
        <begin position="95"/>
        <end position="114"/>
    </location>
</feature>
<keyword evidence="7 12" id="KW-0378">Hydrolase</keyword>
<keyword evidence="5 14" id="KW-0732">Signal</keyword>
<evidence type="ECO:0000256" key="4">
    <source>
        <dbReference type="ARBA" id="ARBA00022670"/>
    </source>
</evidence>
<comment type="subcellular location">
    <subcellularLocation>
        <location evidence="1">Secreted</location>
    </subcellularLocation>
</comment>
<evidence type="ECO:0000256" key="6">
    <source>
        <dbReference type="ARBA" id="ARBA00022750"/>
    </source>
</evidence>
<dbReference type="Pfam" id="PF00026">
    <property type="entry name" value="Asp"/>
    <property type="match status" value="1"/>
</dbReference>
<feature type="disulfide bond" evidence="11">
    <location>
        <begin position="400"/>
        <end position="433"/>
    </location>
</feature>
<evidence type="ECO:0000256" key="14">
    <source>
        <dbReference type="SAM" id="SignalP"/>
    </source>
</evidence>
<dbReference type="InterPro" id="IPR033121">
    <property type="entry name" value="PEPTIDASE_A1"/>
</dbReference>
<dbReference type="AlphaFoldDB" id="S3CBQ1"/>
<evidence type="ECO:0000259" key="15">
    <source>
        <dbReference type="PROSITE" id="PS51767"/>
    </source>
</evidence>
<dbReference type="InterPro" id="IPR001461">
    <property type="entry name" value="Aspartic_peptidase_A1"/>
</dbReference>
<keyword evidence="11" id="KW-1015">Disulfide bond</keyword>
<dbReference type="PROSITE" id="PS51767">
    <property type="entry name" value="PEPTIDASE_A1"/>
    <property type="match status" value="1"/>
</dbReference>
<dbReference type="FunFam" id="2.40.70.10:FF:000026">
    <property type="entry name" value="Endothiapepsin"/>
    <property type="match status" value="1"/>
</dbReference>